<sequence>MVQTRSQDGTSPRSSQQPAQTQGRARSGVRAAAHETQEDTVLPDPNETSEASVSETYSRLYPNLDEFGQSAHVEYQSDQSYLDALVNAQSTPINSFPLGLRERRHQQLFGEQPSLDGHSPMMAGNIFGQIFRSTIDSFRCESSVRPRASPSNSRRNSGANTENRLVTAMLVICLFFILYLAYQYLSSEVYQNPEEQYKMFIEKAKHLIESKYGHLKKEDRKVLAMIGRKWLVERETPPISVVVTGPNAKEFATDLGSIAQELVTGSRWSVSAIEVFEKTERAILHDNLQLILEQIKKWSNGDELRPTCATILDVNRLKWDALLVLHAFADGDAYPVKNTLLLISVDVNIDETSDTCENGLYKYLLSQWVQSAGSEDKIAPILSRILQYTICLSQ</sequence>
<dbReference type="PANTHER" id="PTHR18843:SF7">
    <property type="entry name" value="LAMINA-ASSOCIATED POLYPEPTIDE 1B ISOFORM 1-RELATED"/>
    <property type="match status" value="1"/>
</dbReference>
<name>A0A2A2JDI8_9BILA</name>
<evidence type="ECO:0000256" key="5">
    <source>
        <dbReference type="SAM" id="MobiDB-lite"/>
    </source>
</evidence>
<gene>
    <name evidence="7" type="ORF">WR25_05197</name>
</gene>
<dbReference type="OrthoDB" id="5877420at2759"/>
<evidence type="ECO:0000256" key="1">
    <source>
        <dbReference type="ARBA" id="ARBA00004370"/>
    </source>
</evidence>
<feature type="region of interest" description="Disordered" evidence="5">
    <location>
        <begin position="1"/>
        <end position="55"/>
    </location>
</feature>
<evidence type="ECO:0000256" key="2">
    <source>
        <dbReference type="ARBA" id="ARBA00022692"/>
    </source>
</evidence>
<keyword evidence="4 6" id="KW-0472">Membrane</keyword>
<dbReference type="Proteomes" id="UP000218231">
    <property type="component" value="Unassembled WGS sequence"/>
</dbReference>
<keyword evidence="2 6" id="KW-0812">Transmembrane</keyword>
<dbReference type="InterPro" id="IPR038599">
    <property type="entry name" value="LAP1C-like_C_sf"/>
</dbReference>
<dbReference type="PANTHER" id="PTHR18843">
    <property type="entry name" value="TORSIN-1A-INTERACTING PROTEIN"/>
    <property type="match status" value="1"/>
</dbReference>
<dbReference type="Gene3D" id="3.40.50.12190">
    <property type="match status" value="1"/>
</dbReference>
<feature type="transmembrane region" description="Helical" evidence="6">
    <location>
        <begin position="165"/>
        <end position="185"/>
    </location>
</feature>
<dbReference type="GO" id="GO:0061024">
    <property type="term" value="P:membrane organization"/>
    <property type="evidence" value="ECO:0007669"/>
    <property type="project" value="TreeGrafter"/>
</dbReference>
<dbReference type="GO" id="GO:0001671">
    <property type="term" value="F:ATPase activator activity"/>
    <property type="evidence" value="ECO:0007669"/>
    <property type="project" value="InterPro"/>
</dbReference>
<organism evidence="7 8">
    <name type="scientific">Diploscapter pachys</name>
    <dbReference type="NCBI Taxonomy" id="2018661"/>
    <lineage>
        <taxon>Eukaryota</taxon>
        <taxon>Metazoa</taxon>
        <taxon>Ecdysozoa</taxon>
        <taxon>Nematoda</taxon>
        <taxon>Chromadorea</taxon>
        <taxon>Rhabditida</taxon>
        <taxon>Rhabditina</taxon>
        <taxon>Rhabditomorpha</taxon>
        <taxon>Rhabditoidea</taxon>
        <taxon>Rhabditidae</taxon>
        <taxon>Diploscapter</taxon>
    </lineage>
</organism>
<comment type="subcellular location">
    <subcellularLocation>
        <location evidence="1">Membrane</location>
    </subcellularLocation>
</comment>
<proteinExistence type="predicted"/>
<keyword evidence="8" id="KW-1185">Reference proteome</keyword>
<protein>
    <submittedName>
        <fullName evidence="7">Uncharacterized protein</fullName>
    </submittedName>
</protein>
<dbReference type="InterPro" id="IPR008662">
    <property type="entry name" value="TOIP1/2"/>
</dbReference>
<comment type="caution">
    <text evidence="7">The sequence shown here is derived from an EMBL/GenBank/DDBJ whole genome shotgun (WGS) entry which is preliminary data.</text>
</comment>
<evidence type="ECO:0000256" key="6">
    <source>
        <dbReference type="SAM" id="Phobius"/>
    </source>
</evidence>
<feature type="compositionally biased region" description="Polar residues" evidence="5">
    <location>
        <begin position="46"/>
        <end position="55"/>
    </location>
</feature>
<reference evidence="7 8" key="1">
    <citation type="journal article" date="2017" name="Curr. Biol.">
        <title>Genome architecture and evolution of a unichromosomal asexual nematode.</title>
        <authorList>
            <person name="Fradin H."/>
            <person name="Zegar C."/>
            <person name="Gutwein M."/>
            <person name="Lucas J."/>
            <person name="Kovtun M."/>
            <person name="Corcoran D."/>
            <person name="Baugh L.R."/>
            <person name="Kiontke K."/>
            <person name="Gunsalus K."/>
            <person name="Fitch D.H."/>
            <person name="Piano F."/>
        </authorList>
    </citation>
    <scope>NUCLEOTIDE SEQUENCE [LARGE SCALE GENOMIC DNA]</scope>
    <source>
        <strain evidence="7">PF1309</strain>
    </source>
</reference>
<evidence type="ECO:0000256" key="4">
    <source>
        <dbReference type="ARBA" id="ARBA00023136"/>
    </source>
</evidence>
<dbReference type="GO" id="GO:0016020">
    <property type="term" value="C:membrane"/>
    <property type="evidence" value="ECO:0007669"/>
    <property type="project" value="UniProtKB-SubCell"/>
</dbReference>
<feature type="compositionally biased region" description="Polar residues" evidence="5">
    <location>
        <begin position="1"/>
        <end position="24"/>
    </location>
</feature>
<dbReference type="EMBL" id="LIAE01010513">
    <property type="protein sequence ID" value="PAV59592.1"/>
    <property type="molecule type" value="Genomic_DNA"/>
</dbReference>
<dbReference type="STRING" id="2018661.A0A2A2JDI8"/>
<evidence type="ECO:0000313" key="7">
    <source>
        <dbReference type="EMBL" id="PAV59592.1"/>
    </source>
</evidence>
<accession>A0A2A2JDI8</accession>
<evidence type="ECO:0000313" key="8">
    <source>
        <dbReference type="Proteomes" id="UP000218231"/>
    </source>
</evidence>
<evidence type="ECO:0000256" key="3">
    <source>
        <dbReference type="ARBA" id="ARBA00022989"/>
    </source>
</evidence>
<dbReference type="AlphaFoldDB" id="A0A2A2JDI8"/>
<keyword evidence="3 6" id="KW-1133">Transmembrane helix</keyword>